<keyword evidence="6 7" id="KW-0472">Membrane</keyword>
<feature type="transmembrane region" description="Helical" evidence="7">
    <location>
        <begin position="151"/>
        <end position="169"/>
    </location>
</feature>
<dbReference type="Pfam" id="PF00664">
    <property type="entry name" value="ABC_membrane"/>
    <property type="match status" value="1"/>
</dbReference>
<evidence type="ECO:0000256" key="4">
    <source>
        <dbReference type="ARBA" id="ARBA00022840"/>
    </source>
</evidence>
<evidence type="ECO:0000256" key="2">
    <source>
        <dbReference type="ARBA" id="ARBA00022692"/>
    </source>
</evidence>
<reference evidence="10 11" key="1">
    <citation type="submission" date="2019-03" db="EMBL/GenBank/DDBJ databases">
        <title>Draft genome sequence data and analysis of a Fermenting Bacterium, Soehngenia longevitae strain 1933PT, isolated from petroleum reservoir in Azerbaijan.</title>
        <authorList>
            <person name="Grouzdev D.S."/>
            <person name="Bidzhieva S.K."/>
            <person name="Sokolova D.S."/>
            <person name="Tourova T.P."/>
            <person name="Poltaraus A.B."/>
            <person name="Nazina T.N."/>
        </authorList>
    </citation>
    <scope>NUCLEOTIDE SEQUENCE [LARGE SCALE GENOMIC DNA]</scope>
    <source>
        <strain evidence="10 11">1933P</strain>
    </source>
</reference>
<dbReference type="GO" id="GO:0034040">
    <property type="term" value="F:ATPase-coupled lipid transmembrane transporter activity"/>
    <property type="evidence" value="ECO:0007669"/>
    <property type="project" value="TreeGrafter"/>
</dbReference>
<keyword evidence="2 7" id="KW-0812">Transmembrane</keyword>
<evidence type="ECO:0000259" key="9">
    <source>
        <dbReference type="PROSITE" id="PS50929"/>
    </source>
</evidence>
<dbReference type="SUPFAM" id="SSF90123">
    <property type="entry name" value="ABC transporter transmembrane region"/>
    <property type="match status" value="1"/>
</dbReference>
<dbReference type="PANTHER" id="PTHR24221">
    <property type="entry name" value="ATP-BINDING CASSETTE SUB-FAMILY B"/>
    <property type="match status" value="1"/>
</dbReference>
<sequence length="528" mass="61353">MKKYIKNNWVLLFLTAIFSSLTAIFAVSVQFLKGDVLDYALSNNFDKTIRYGCYLGIFIIAELGFYYLYDMSRGKFAVDSMKKLRADYFDSLISKDYPKFLTKKQGEYIAQYTNEMEIIENQYFGTIPMLAEIIIKIVIVSISLFILEYRIAIITLVLLTLPLYIPKLIEKKLQRAQVEFVDQFEKHIKEITDWLRGFEMIKNFSIERIISEKFRVSNNITMEKNLRKRQINYLTKSISATLSYFSHFIILVFAAYLVLKGDFTAGQFFIAVGMIDQLSYPIISLSYFIQDLISVKPVNKSILKFIDERTVKYADVEIDKEDFQEVIFDDVSFGYENQEHILKNINMRFMKNNQYLLRGASGSGKTTSMNLLLDYYRPSSGCVKINDIPVNEIKNLNDIITVMRQDAILFEDTLRNNLTMYQDISDEKLIAALFKVGLENYANSEKLDMLIQENGVNLSGGEKRRITLARSMLRETPILILDEPLANLDEKNAKSIEQQLISIKDRTLIIISHQFTEMNSFYEVYVFN</sequence>
<dbReference type="Gene3D" id="3.40.50.300">
    <property type="entry name" value="P-loop containing nucleotide triphosphate hydrolases"/>
    <property type="match status" value="1"/>
</dbReference>
<evidence type="ECO:0000256" key="3">
    <source>
        <dbReference type="ARBA" id="ARBA00022741"/>
    </source>
</evidence>
<dbReference type="PROSITE" id="PS50929">
    <property type="entry name" value="ABC_TM1F"/>
    <property type="match status" value="1"/>
</dbReference>
<feature type="domain" description="ABC transmembrane type-1" evidence="9">
    <location>
        <begin position="13"/>
        <end position="294"/>
    </location>
</feature>
<evidence type="ECO:0000256" key="1">
    <source>
        <dbReference type="ARBA" id="ARBA00004651"/>
    </source>
</evidence>
<dbReference type="InterPro" id="IPR011527">
    <property type="entry name" value="ABC1_TM_dom"/>
</dbReference>
<dbReference type="OrthoDB" id="95687at2"/>
<keyword evidence="5 7" id="KW-1133">Transmembrane helix</keyword>
<feature type="domain" description="ABC transporter" evidence="8">
    <location>
        <begin position="326"/>
        <end position="528"/>
    </location>
</feature>
<dbReference type="AlphaFoldDB" id="A0A4Z0D423"/>
<protein>
    <submittedName>
        <fullName evidence="10">ABC transporter ATP-binding protein</fullName>
    </submittedName>
</protein>
<comment type="caution">
    <text evidence="10">The sequence shown here is derived from an EMBL/GenBank/DDBJ whole genome shotgun (WGS) entry which is preliminary data.</text>
</comment>
<evidence type="ECO:0000313" key="11">
    <source>
        <dbReference type="Proteomes" id="UP000298381"/>
    </source>
</evidence>
<dbReference type="GO" id="GO:0140359">
    <property type="term" value="F:ABC-type transporter activity"/>
    <property type="evidence" value="ECO:0007669"/>
    <property type="project" value="InterPro"/>
</dbReference>
<dbReference type="Gene3D" id="1.20.1560.10">
    <property type="entry name" value="ABC transporter type 1, transmembrane domain"/>
    <property type="match status" value="1"/>
</dbReference>
<feature type="transmembrane region" description="Helical" evidence="7">
    <location>
        <begin position="9"/>
        <end position="29"/>
    </location>
</feature>
<accession>A0A4Z0D423</accession>
<dbReference type="EMBL" id="SRIB01000006">
    <property type="protein sequence ID" value="TFZ40198.1"/>
    <property type="molecule type" value="Genomic_DNA"/>
</dbReference>
<dbReference type="GO" id="GO:0005524">
    <property type="term" value="F:ATP binding"/>
    <property type="evidence" value="ECO:0007669"/>
    <property type="project" value="UniProtKB-KW"/>
</dbReference>
<comment type="subcellular location">
    <subcellularLocation>
        <location evidence="1">Cell membrane</location>
        <topology evidence="1">Multi-pass membrane protein</topology>
    </subcellularLocation>
</comment>
<gene>
    <name evidence="10" type="ORF">E4100_05135</name>
</gene>
<evidence type="ECO:0000256" key="6">
    <source>
        <dbReference type="ARBA" id="ARBA00023136"/>
    </source>
</evidence>
<dbReference type="CDD" id="cd03228">
    <property type="entry name" value="ABCC_MRP_Like"/>
    <property type="match status" value="1"/>
</dbReference>
<dbReference type="GO" id="GO:0005886">
    <property type="term" value="C:plasma membrane"/>
    <property type="evidence" value="ECO:0007669"/>
    <property type="project" value="UniProtKB-SubCell"/>
</dbReference>
<dbReference type="InterPro" id="IPR003439">
    <property type="entry name" value="ABC_transporter-like_ATP-bd"/>
</dbReference>
<dbReference type="InterPro" id="IPR027417">
    <property type="entry name" value="P-loop_NTPase"/>
</dbReference>
<name>A0A4Z0D423_9FIRM</name>
<dbReference type="GO" id="GO:0016887">
    <property type="term" value="F:ATP hydrolysis activity"/>
    <property type="evidence" value="ECO:0007669"/>
    <property type="project" value="InterPro"/>
</dbReference>
<dbReference type="Pfam" id="PF00005">
    <property type="entry name" value="ABC_tran"/>
    <property type="match status" value="1"/>
</dbReference>
<feature type="transmembrane region" description="Helical" evidence="7">
    <location>
        <begin position="237"/>
        <end position="259"/>
    </location>
</feature>
<keyword evidence="3" id="KW-0547">Nucleotide-binding</keyword>
<organism evidence="10 11">
    <name type="scientific">Soehngenia longivitae</name>
    <dbReference type="NCBI Taxonomy" id="2562294"/>
    <lineage>
        <taxon>Bacteria</taxon>
        <taxon>Bacillati</taxon>
        <taxon>Bacillota</taxon>
        <taxon>Tissierellia</taxon>
        <taxon>Tissierellales</taxon>
        <taxon>Tissierellaceae</taxon>
        <taxon>Soehngenia</taxon>
    </lineage>
</organism>
<dbReference type="InterPro" id="IPR003593">
    <property type="entry name" value="AAA+_ATPase"/>
</dbReference>
<dbReference type="Proteomes" id="UP000298381">
    <property type="component" value="Unassembled WGS sequence"/>
</dbReference>
<evidence type="ECO:0000256" key="5">
    <source>
        <dbReference type="ARBA" id="ARBA00022989"/>
    </source>
</evidence>
<feature type="transmembrane region" description="Helical" evidence="7">
    <location>
        <begin position="49"/>
        <end position="69"/>
    </location>
</feature>
<dbReference type="InterPro" id="IPR017871">
    <property type="entry name" value="ABC_transporter-like_CS"/>
</dbReference>
<keyword evidence="11" id="KW-1185">Reference proteome</keyword>
<dbReference type="PROSITE" id="PS50893">
    <property type="entry name" value="ABC_TRANSPORTER_2"/>
    <property type="match status" value="1"/>
</dbReference>
<dbReference type="PROSITE" id="PS00211">
    <property type="entry name" value="ABC_TRANSPORTER_1"/>
    <property type="match status" value="1"/>
</dbReference>
<dbReference type="PANTHER" id="PTHR24221:SF654">
    <property type="entry name" value="ATP-BINDING CASSETTE SUB-FAMILY B MEMBER 6"/>
    <property type="match status" value="1"/>
</dbReference>
<keyword evidence="4 10" id="KW-0067">ATP-binding</keyword>
<dbReference type="SUPFAM" id="SSF52540">
    <property type="entry name" value="P-loop containing nucleoside triphosphate hydrolases"/>
    <property type="match status" value="1"/>
</dbReference>
<evidence type="ECO:0000256" key="7">
    <source>
        <dbReference type="SAM" id="Phobius"/>
    </source>
</evidence>
<evidence type="ECO:0000313" key="10">
    <source>
        <dbReference type="EMBL" id="TFZ40198.1"/>
    </source>
</evidence>
<dbReference type="InterPro" id="IPR039421">
    <property type="entry name" value="Type_1_exporter"/>
</dbReference>
<dbReference type="InterPro" id="IPR036640">
    <property type="entry name" value="ABC1_TM_sf"/>
</dbReference>
<evidence type="ECO:0000259" key="8">
    <source>
        <dbReference type="PROSITE" id="PS50893"/>
    </source>
</evidence>
<proteinExistence type="predicted"/>
<dbReference type="RefSeq" id="WP_135270971.1">
    <property type="nucleotide sequence ID" value="NZ_SRIB01000006.1"/>
</dbReference>
<dbReference type="SMART" id="SM00382">
    <property type="entry name" value="AAA"/>
    <property type="match status" value="1"/>
</dbReference>
<feature type="transmembrane region" description="Helical" evidence="7">
    <location>
        <begin position="123"/>
        <end position="145"/>
    </location>
</feature>